<proteinExistence type="predicted"/>
<dbReference type="AlphaFoldDB" id="A0A392QVR4"/>
<comment type="caution">
    <text evidence="1">The sequence shown here is derived from an EMBL/GenBank/DDBJ whole genome shotgun (WGS) entry which is preliminary data.</text>
</comment>
<sequence>PTARSAAYRTKIRNNSHNVAHGAGHPCARRSYQKKTTNTAHGAAQAARGAGAKSCRKRSFNATVLTNSKMT</sequence>
<accession>A0A392QVR4</accession>
<protein>
    <submittedName>
        <fullName evidence="1">Uncharacterized protein</fullName>
    </submittedName>
</protein>
<keyword evidence="2" id="KW-1185">Reference proteome</keyword>
<feature type="non-terminal residue" evidence="1">
    <location>
        <position position="1"/>
    </location>
</feature>
<reference evidence="1 2" key="1">
    <citation type="journal article" date="2018" name="Front. Plant Sci.">
        <title>Red Clover (Trifolium pratense) and Zigzag Clover (T. medium) - A Picture of Genomic Similarities and Differences.</title>
        <authorList>
            <person name="Dluhosova J."/>
            <person name="Istvanek J."/>
            <person name="Nedelnik J."/>
            <person name="Repkova J."/>
        </authorList>
    </citation>
    <scope>NUCLEOTIDE SEQUENCE [LARGE SCALE GENOMIC DNA]</scope>
    <source>
        <strain evidence="2">cv. 10/8</strain>
        <tissue evidence="1">Leaf</tissue>
    </source>
</reference>
<organism evidence="1 2">
    <name type="scientific">Trifolium medium</name>
    <dbReference type="NCBI Taxonomy" id="97028"/>
    <lineage>
        <taxon>Eukaryota</taxon>
        <taxon>Viridiplantae</taxon>
        <taxon>Streptophyta</taxon>
        <taxon>Embryophyta</taxon>
        <taxon>Tracheophyta</taxon>
        <taxon>Spermatophyta</taxon>
        <taxon>Magnoliopsida</taxon>
        <taxon>eudicotyledons</taxon>
        <taxon>Gunneridae</taxon>
        <taxon>Pentapetalae</taxon>
        <taxon>rosids</taxon>
        <taxon>fabids</taxon>
        <taxon>Fabales</taxon>
        <taxon>Fabaceae</taxon>
        <taxon>Papilionoideae</taxon>
        <taxon>50 kb inversion clade</taxon>
        <taxon>NPAAA clade</taxon>
        <taxon>Hologalegina</taxon>
        <taxon>IRL clade</taxon>
        <taxon>Trifolieae</taxon>
        <taxon>Trifolium</taxon>
    </lineage>
</organism>
<evidence type="ECO:0000313" key="1">
    <source>
        <dbReference type="EMBL" id="MCI27606.1"/>
    </source>
</evidence>
<name>A0A392QVR4_9FABA</name>
<dbReference type="EMBL" id="LXQA010160425">
    <property type="protein sequence ID" value="MCI27606.1"/>
    <property type="molecule type" value="Genomic_DNA"/>
</dbReference>
<dbReference type="Proteomes" id="UP000265520">
    <property type="component" value="Unassembled WGS sequence"/>
</dbReference>
<evidence type="ECO:0000313" key="2">
    <source>
        <dbReference type="Proteomes" id="UP000265520"/>
    </source>
</evidence>